<comment type="pathway">
    <text evidence="1 5">Carotenoid biosynthesis.</text>
</comment>
<keyword evidence="3 5" id="KW-0125">Carotenoid biosynthesis</keyword>
<comment type="similarity">
    <text evidence="2 5">Belongs to the carotenoid/retinoid oxidoreductase family.</text>
</comment>
<dbReference type="InterPro" id="IPR002937">
    <property type="entry name" value="Amino_oxidase"/>
</dbReference>
<gene>
    <name evidence="8" type="primary">crtI</name>
    <name evidence="8" type="ORF">FA047_05730</name>
</gene>
<evidence type="ECO:0000313" key="9">
    <source>
        <dbReference type="Proteomes" id="UP000307244"/>
    </source>
</evidence>
<dbReference type="GO" id="GO:0016491">
    <property type="term" value="F:oxidoreductase activity"/>
    <property type="evidence" value="ECO:0007669"/>
    <property type="project" value="UniProtKB-KW"/>
</dbReference>
<evidence type="ECO:0000256" key="4">
    <source>
        <dbReference type="ARBA" id="ARBA00023002"/>
    </source>
</evidence>
<dbReference type="PANTHER" id="PTHR43734:SF1">
    <property type="entry name" value="PHYTOENE DESATURASE"/>
    <property type="match status" value="1"/>
</dbReference>
<comment type="caution">
    <text evidence="8">The sequence shown here is derived from an EMBL/GenBank/DDBJ whole genome shotgun (WGS) entry which is preliminary data.</text>
</comment>
<dbReference type="OrthoDB" id="9774675at2"/>
<keyword evidence="9" id="KW-1185">Reference proteome</keyword>
<dbReference type="SUPFAM" id="SSF51905">
    <property type="entry name" value="FAD/NAD(P)-binding domain"/>
    <property type="match status" value="1"/>
</dbReference>
<keyword evidence="6" id="KW-1133">Transmembrane helix</keyword>
<dbReference type="PRINTS" id="PR00419">
    <property type="entry name" value="ADXRDTASE"/>
</dbReference>
<evidence type="ECO:0000256" key="2">
    <source>
        <dbReference type="ARBA" id="ARBA00006046"/>
    </source>
</evidence>
<evidence type="ECO:0000313" key="8">
    <source>
        <dbReference type="EMBL" id="TKC09586.1"/>
    </source>
</evidence>
<evidence type="ECO:0000259" key="7">
    <source>
        <dbReference type="Pfam" id="PF01593"/>
    </source>
</evidence>
<feature type="domain" description="Amine oxidase" evidence="7">
    <location>
        <begin position="19"/>
        <end position="494"/>
    </location>
</feature>
<name>A0A4U1CQG7_9SPHI</name>
<dbReference type="RefSeq" id="WP_136834995.1">
    <property type="nucleotide sequence ID" value="NZ_SWBQ01000001.1"/>
</dbReference>
<evidence type="ECO:0000256" key="1">
    <source>
        <dbReference type="ARBA" id="ARBA00004829"/>
    </source>
</evidence>
<dbReference type="Pfam" id="PF01593">
    <property type="entry name" value="Amino_oxidase"/>
    <property type="match status" value="1"/>
</dbReference>
<dbReference type="NCBIfam" id="TIGR02734">
    <property type="entry name" value="crtI_fam"/>
    <property type="match status" value="1"/>
</dbReference>
<evidence type="ECO:0000256" key="3">
    <source>
        <dbReference type="ARBA" id="ARBA00022746"/>
    </source>
</evidence>
<keyword evidence="6" id="KW-0812">Transmembrane</keyword>
<dbReference type="PANTHER" id="PTHR43734">
    <property type="entry name" value="PHYTOENE DESATURASE"/>
    <property type="match status" value="1"/>
</dbReference>
<dbReference type="Proteomes" id="UP000307244">
    <property type="component" value="Unassembled WGS sequence"/>
</dbReference>
<evidence type="ECO:0000256" key="5">
    <source>
        <dbReference type="RuleBase" id="RU362075"/>
    </source>
</evidence>
<reference evidence="8 9" key="1">
    <citation type="submission" date="2019-04" db="EMBL/GenBank/DDBJ databases">
        <title>Pedobacter sp. RP-3-15 sp. nov., isolated from Arctic soil.</title>
        <authorList>
            <person name="Dahal R.H."/>
            <person name="Kim D.-U."/>
        </authorList>
    </citation>
    <scope>NUCLEOTIDE SEQUENCE [LARGE SCALE GENOMIC DNA]</scope>
    <source>
        <strain evidence="8 9">RP-3-15</strain>
    </source>
</reference>
<dbReference type="EMBL" id="SWBQ01000001">
    <property type="protein sequence ID" value="TKC09586.1"/>
    <property type="molecule type" value="Genomic_DNA"/>
</dbReference>
<feature type="transmembrane region" description="Helical" evidence="6">
    <location>
        <begin position="12"/>
        <end position="29"/>
    </location>
</feature>
<dbReference type="AlphaFoldDB" id="A0A4U1CQG7"/>
<dbReference type="InterPro" id="IPR036188">
    <property type="entry name" value="FAD/NAD-bd_sf"/>
</dbReference>
<dbReference type="GO" id="GO:0016117">
    <property type="term" value="P:carotenoid biosynthetic process"/>
    <property type="evidence" value="ECO:0007669"/>
    <property type="project" value="UniProtKB-KW"/>
</dbReference>
<dbReference type="Gene3D" id="3.50.50.60">
    <property type="entry name" value="FAD/NAD(P)-binding domain"/>
    <property type="match status" value="2"/>
</dbReference>
<proteinExistence type="inferred from homology"/>
<protein>
    <submittedName>
        <fullName evidence="8">Phytoene desaturase</fullName>
    </submittedName>
</protein>
<keyword evidence="6" id="KW-0472">Membrane</keyword>
<sequence>MSIEINDQKSDFAVIGAGFAGISAAAYLAKSGFKVDVYEKNSTVGGRARQLVTDNGYAFDMGPSWYWMPDVFEKFFNDFGYKASDFYELELLNPGFSVVYGQDDVLDIPADFNELCLLFESIEKGSSKQLIEFLKGAEFKYKVGIDKLVYKPGLSILEFVDTELIKGMFRLQVFTSFSKHIRKYFSHPKLIALMEFPVLFLGAMPKDTPALYSLMNYAGLKLGTWYPKGGFGAVIAAMKTVAEKQGAVFYLNEPVVSLQIEKKKIIGLASANREKKYDGIIAAADYHHVEDKLLGDDYRNYTAHYWDNRILAPSCLIFYLGVRKRVDRLNHHTLFFDEDLDQHAIEIYEEPQWPSKPLFYVCCPSKTDPDVAPEGHENLFVLMPLAVNVEDTVELRERYFGLIMNRLEQYTGNDIRSDLDYKKSYCVADFITDYNSYKGNAYGLANTLLQTANLKPSLKNKKIGNLFYAGQLTVPGPGVPPSIISGNVAARQLIKNLKTT</sequence>
<evidence type="ECO:0000256" key="6">
    <source>
        <dbReference type="SAM" id="Phobius"/>
    </source>
</evidence>
<accession>A0A4U1CQG7</accession>
<dbReference type="InterPro" id="IPR014105">
    <property type="entry name" value="Carotenoid/retinoid_OxRdtase"/>
</dbReference>
<keyword evidence="4 5" id="KW-0560">Oxidoreductase</keyword>
<organism evidence="8 9">
    <name type="scientific">Pedobacter frigoris</name>
    <dbReference type="NCBI Taxonomy" id="2571272"/>
    <lineage>
        <taxon>Bacteria</taxon>
        <taxon>Pseudomonadati</taxon>
        <taxon>Bacteroidota</taxon>
        <taxon>Sphingobacteriia</taxon>
        <taxon>Sphingobacteriales</taxon>
        <taxon>Sphingobacteriaceae</taxon>
        <taxon>Pedobacter</taxon>
    </lineage>
</organism>